<evidence type="ECO:0000259" key="5">
    <source>
        <dbReference type="PROSITE" id="PS51296"/>
    </source>
</evidence>
<accession>A0ABU9E6F1</accession>
<evidence type="ECO:0000256" key="1">
    <source>
        <dbReference type="ARBA" id="ARBA00022714"/>
    </source>
</evidence>
<comment type="caution">
    <text evidence="6">The sequence shown here is derived from an EMBL/GenBank/DDBJ whole genome shotgun (WGS) entry which is preliminary data.</text>
</comment>
<dbReference type="Gene3D" id="2.102.10.10">
    <property type="entry name" value="Rieske [2Fe-2S] iron-sulphur domain"/>
    <property type="match status" value="1"/>
</dbReference>
<feature type="domain" description="Rieske" evidence="5">
    <location>
        <begin position="5"/>
        <end position="100"/>
    </location>
</feature>
<sequence length="103" mass="11268">MSDWVKVAAAADCPPGEFLALKAGREFIVLCNVEGTFYALRDQCSHEDLPLSNGDLEGSEFVCIHHGARFDVCTGRALCLPAIRPVKTFEVEVRDADVFVRPG</sequence>
<organism evidence="6 7">
    <name type="scientific">Gaopeijia maritima</name>
    <dbReference type="NCBI Taxonomy" id="3119007"/>
    <lineage>
        <taxon>Bacteria</taxon>
        <taxon>Pseudomonadati</taxon>
        <taxon>Gemmatimonadota</taxon>
        <taxon>Longimicrobiia</taxon>
        <taxon>Gaopeijiales</taxon>
        <taxon>Gaopeijiaceae</taxon>
        <taxon>Gaopeijia</taxon>
    </lineage>
</organism>
<dbReference type="PANTHER" id="PTHR21496">
    <property type="entry name" value="FERREDOXIN-RELATED"/>
    <property type="match status" value="1"/>
</dbReference>
<dbReference type="InterPro" id="IPR017941">
    <property type="entry name" value="Rieske_2Fe-2S"/>
</dbReference>
<evidence type="ECO:0000313" key="7">
    <source>
        <dbReference type="Proteomes" id="UP001484239"/>
    </source>
</evidence>
<keyword evidence="4" id="KW-0411">Iron-sulfur</keyword>
<dbReference type="InterPro" id="IPR036922">
    <property type="entry name" value="Rieske_2Fe-2S_sf"/>
</dbReference>
<dbReference type="PROSITE" id="PS51296">
    <property type="entry name" value="RIESKE"/>
    <property type="match status" value="1"/>
</dbReference>
<gene>
    <name evidence="6" type="ORF">WI372_01750</name>
</gene>
<evidence type="ECO:0000256" key="2">
    <source>
        <dbReference type="ARBA" id="ARBA00022723"/>
    </source>
</evidence>
<proteinExistence type="predicted"/>
<dbReference type="SUPFAM" id="SSF50022">
    <property type="entry name" value="ISP domain"/>
    <property type="match status" value="1"/>
</dbReference>
<name>A0ABU9E6F1_9BACT</name>
<dbReference type="Pfam" id="PF00355">
    <property type="entry name" value="Rieske"/>
    <property type="match status" value="1"/>
</dbReference>
<dbReference type="PANTHER" id="PTHR21496:SF23">
    <property type="entry name" value="3-PHENYLPROPIONATE_CINNAMIC ACID DIOXYGENASE FERREDOXIN SUBUNIT"/>
    <property type="match status" value="1"/>
</dbReference>
<dbReference type="RefSeq" id="WP_405278309.1">
    <property type="nucleotide sequence ID" value="NZ_CP144380.1"/>
</dbReference>
<dbReference type="Proteomes" id="UP001484239">
    <property type="component" value="Unassembled WGS sequence"/>
</dbReference>
<keyword evidence="3" id="KW-0408">Iron</keyword>
<keyword evidence="2" id="KW-0479">Metal-binding</keyword>
<reference evidence="6 7" key="1">
    <citation type="submission" date="2024-02" db="EMBL/GenBank/DDBJ databases">
        <title>A novel Gemmatimonadota bacterium.</title>
        <authorList>
            <person name="Du Z.-J."/>
            <person name="Ye Y.-Q."/>
        </authorList>
    </citation>
    <scope>NUCLEOTIDE SEQUENCE [LARGE SCALE GENOMIC DNA]</scope>
    <source>
        <strain evidence="6 7">DH-20</strain>
    </source>
</reference>
<protein>
    <submittedName>
        <fullName evidence="6">Non-heme iron oxygenase ferredoxin subunit</fullName>
    </submittedName>
</protein>
<evidence type="ECO:0000313" key="6">
    <source>
        <dbReference type="EMBL" id="MEK9499703.1"/>
    </source>
</evidence>
<evidence type="ECO:0000256" key="4">
    <source>
        <dbReference type="ARBA" id="ARBA00023014"/>
    </source>
</evidence>
<dbReference type="CDD" id="cd03528">
    <property type="entry name" value="Rieske_RO_ferredoxin"/>
    <property type="match status" value="1"/>
</dbReference>
<dbReference type="EMBL" id="JBBHLI010000001">
    <property type="protein sequence ID" value="MEK9499703.1"/>
    <property type="molecule type" value="Genomic_DNA"/>
</dbReference>
<keyword evidence="1" id="KW-0001">2Fe-2S</keyword>
<evidence type="ECO:0000256" key="3">
    <source>
        <dbReference type="ARBA" id="ARBA00023004"/>
    </source>
</evidence>
<keyword evidence="7" id="KW-1185">Reference proteome</keyword>